<reference evidence="1 2" key="1">
    <citation type="submission" date="2020-07" db="EMBL/GenBank/DDBJ databases">
        <title>Sequencing the genomes of 1000 actinobacteria strains.</title>
        <authorList>
            <person name="Klenk H.-P."/>
        </authorList>
    </citation>
    <scope>NUCLEOTIDE SEQUENCE [LARGE SCALE GENOMIC DNA]</scope>
    <source>
        <strain evidence="1 2">DSM 15165</strain>
    </source>
</reference>
<evidence type="ECO:0000313" key="2">
    <source>
        <dbReference type="Proteomes" id="UP000578352"/>
    </source>
</evidence>
<dbReference type="AlphaFoldDB" id="A0A853CVR5"/>
<proteinExistence type="predicted"/>
<gene>
    <name evidence="1" type="ORF">HNR13_001768</name>
</gene>
<dbReference type="EMBL" id="JACCFL010000001">
    <property type="protein sequence ID" value="NYJ23481.1"/>
    <property type="molecule type" value="Genomic_DNA"/>
</dbReference>
<comment type="caution">
    <text evidence="1">The sequence shown here is derived from an EMBL/GenBank/DDBJ whole genome shotgun (WGS) entry which is preliminary data.</text>
</comment>
<evidence type="ECO:0000313" key="1">
    <source>
        <dbReference type="EMBL" id="NYJ23481.1"/>
    </source>
</evidence>
<name>A0A853CVR5_9MICO</name>
<protein>
    <submittedName>
        <fullName evidence="1">Uncharacterized protein</fullName>
    </submittedName>
</protein>
<dbReference type="RefSeq" id="WP_179605401.1">
    <property type="nucleotide sequence ID" value="NZ_BAABEH010000001.1"/>
</dbReference>
<organism evidence="1 2">
    <name type="scientific">Leifsonia shinshuensis</name>
    <dbReference type="NCBI Taxonomy" id="150026"/>
    <lineage>
        <taxon>Bacteria</taxon>
        <taxon>Bacillati</taxon>
        <taxon>Actinomycetota</taxon>
        <taxon>Actinomycetes</taxon>
        <taxon>Micrococcales</taxon>
        <taxon>Microbacteriaceae</taxon>
        <taxon>Leifsonia</taxon>
    </lineage>
</organism>
<sequence length="180" mass="19856">MEETQFTISWPAKGDFVPISRGVYIVRRSTIEFIEADVGRVRIEVMYDESLGRFVAHSVSVERAADGAEVTGVNLRNLRVQDAVRWAAQHMAYIDPPDESWFGAPVALQQPVALQDLSQGSIPAEHLTERAARLYTVARIANMGPLKFVADYLGVSQSTATRIIGRAREAGLLRTGDDRG</sequence>
<accession>A0A853CVR5</accession>
<dbReference type="Proteomes" id="UP000578352">
    <property type="component" value="Unassembled WGS sequence"/>
</dbReference>